<dbReference type="CDD" id="cd01299">
    <property type="entry name" value="Met_dep_hydrolase_A"/>
    <property type="match status" value="1"/>
</dbReference>
<dbReference type="InterPro" id="IPR011059">
    <property type="entry name" value="Metal-dep_hydrolase_composite"/>
</dbReference>
<dbReference type="SUPFAM" id="SSF51556">
    <property type="entry name" value="Metallo-dependent hydrolases"/>
    <property type="match status" value="1"/>
</dbReference>
<evidence type="ECO:0000313" key="2">
    <source>
        <dbReference type="EMBL" id="MBC5585196.1"/>
    </source>
</evidence>
<dbReference type="EMBL" id="JACOOA010000006">
    <property type="protein sequence ID" value="MBC5585196.1"/>
    <property type="molecule type" value="Genomic_DNA"/>
</dbReference>
<comment type="caution">
    <text evidence="2">The sequence shown here is derived from an EMBL/GenBank/DDBJ whole genome shotgun (WGS) entry which is preliminary data.</text>
</comment>
<dbReference type="Proteomes" id="UP000622448">
    <property type="component" value="Unassembled WGS sequence"/>
</dbReference>
<evidence type="ECO:0000313" key="3">
    <source>
        <dbReference type="Proteomes" id="UP000622448"/>
    </source>
</evidence>
<dbReference type="Pfam" id="PF01979">
    <property type="entry name" value="Amidohydro_1"/>
    <property type="match status" value="1"/>
</dbReference>
<proteinExistence type="predicted"/>
<dbReference type="Gene3D" id="2.30.40.10">
    <property type="entry name" value="Urease, subunit C, domain 1"/>
    <property type="match status" value="1"/>
</dbReference>
<dbReference type="PANTHER" id="PTHR43135">
    <property type="entry name" value="ALPHA-D-RIBOSE 1-METHYLPHOSPHONATE 5-TRIPHOSPHATE DIPHOSPHATASE"/>
    <property type="match status" value="1"/>
</dbReference>
<dbReference type="SUPFAM" id="SSF51338">
    <property type="entry name" value="Composite domain of metallo-dependent hydrolases"/>
    <property type="match status" value="1"/>
</dbReference>
<dbReference type="InterPro" id="IPR051781">
    <property type="entry name" value="Metallo-dep_Hydrolase"/>
</dbReference>
<keyword evidence="3" id="KW-1185">Reference proteome</keyword>
<reference evidence="2 3" key="1">
    <citation type="submission" date="2020-08" db="EMBL/GenBank/DDBJ databases">
        <title>Genome public.</title>
        <authorList>
            <person name="Liu C."/>
            <person name="Sun Q."/>
        </authorList>
    </citation>
    <scope>NUCLEOTIDE SEQUENCE [LARGE SCALE GENOMIC DNA]</scope>
    <source>
        <strain evidence="2 3">NSJ-70</strain>
    </source>
</reference>
<sequence length="440" mass="46253">MSAYVFTHATVLDGTERMEPQPNMTVVVDGGRIVRVGPASTTVGPMGAREIDLAGAYLAPGLVNLHVHLCGSGKPTSAGAAGDLIDKVVGNPLGRWYLRRTLKAHAQQQLASGATTVRSVGDPGFADVDVRDAIDAGKYPGPRLVTSGVGVTVPGGHGAGLFAHVASTPEEARDIVRTCFARKCDLVKLFITGGVFDAEVEGEPGVLRMAPEIARAACDEARKLGLRTAAHIESAEGVRVGLEAGVDTIEHGAALDDELVALFKRNGAGRASSLTCTISPALPFVELDPEKTHSTEVQKVNGRIVYEGIVQAAKQALAAGIPVGIGTDSSCPYITQYDMWREVVYFERIVGASRQLALHTATLGNARILGLGDETGSIEVGKAADLIVLDANPLDNLEALRDVRMVMARGVLDEHPRVKHLAELDAELDGFLPRGEAAEG</sequence>
<dbReference type="PANTHER" id="PTHR43135:SF3">
    <property type="entry name" value="ALPHA-D-RIBOSE 1-METHYLPHOSPHONATE 5-TRIPHOSPHATE DIPHOSPHATASE"/>
    <property type="match status" value="1"/>
</dbReference>
<feature type="domain" description="Amidohydrolase-related" evidence="1">
    <location>
        <begin position="57"/>
        <end position="410"/>
    </location>
</feature>
<name>A0ABR7BU96_9ACTN</name>
<dbReference type="Gene3D" id="3.20.20.140">
    <property type="entry name" value="Metal-dependent hydrolases"/>
    <property type="match status" value="1"/>
</dbReference>
<evidence type="ECO:0000259" key="1">
    <source>
        <dbReference type="Pfam" id="PF01979"/>
    </source>
</evidence>
<accession>A0ABR7BU96</accession>
<dbReference type="RefSeq" id="WP_186939333.1">
    <property type="nucleotide sequence ID" value="NZ_JACOOA010000006.1"/>
</dbReference>
<dbReference type="InterPro" id="IPR032466">
    <property type="entry name" value="Metal_Hydrolase"/>
</dbReference>
<gene>
    <name evidence="2" type="ORF">H8S61_13460</name>
</gene>
<dbReference type="InterPro" id="IPR057744">
    <property type="entry name" value="OTAase-like"/>
</dbReference>
<organism evidence="2 3">
    <name type="scientific">Eggerthella hominis</name>
    <dbReference type="NCBI Taxonomy" id="2763043"/>
    <lineage>
        <taxon>Bacteria</taxon>
        <taxon>Bacillati</taxon>
        <taxon>Actinomycetota</taxon>
        <taxon>Coriobacteriia</taxon>
        <taxon>Eggerthellales</taxon>
        <taxon>Eggerthellaceae</taxon>
        <taxon>Eggerthella</taxon>
    </lineage>
</organism>
<dbReference type="InterPro" id="IPR006680">
    <property type="entry name" value="Amidohydro-rel"/>
</dbReference>
<protein>
    <submittedName>
        <fullName evidence="2">Amidohydrolase family protein</fullName>
    </submittedName>
</protein>